<dbReference type="AlphaFoldDB" id="A0A6A6NZS7"/>
<feature type="domain" description="RNase III" evidence="3">
    <location>
        <begin position="110"/>
        <end position="216"/>
    </location>
</feature>
<dbReference type="EMBL" id="MU001681">
    <property type="protein sequence ID" value="KAF2457002.1"/>
    <property type="molecule type" value="Genomic_DNA"/>
</dbReference>
<proteinExistence type="predicted"/>
<dbReference type="GO" id="GO:0004525">
    <property type="term" value="F:ribonuclease III activity"/>
    <property type="evidence" value="ECO:0007669"/>
    <property type="project" value="InterPro"/>
</dbReference>
<evidence type="ECO:0000256" key="1">
    <source>
        <dbReference type="ARBA" id="ARBA00022884"/>
    </source>
</evidence>
<dbReference type="GO" id="GO:0006364">
    <property type="term" value="P:rRNA processing"/>
    <property type="evidence" value="ECO:0007669"/>
    <property type="project" value="TreeGrafter"/>
</dbReference>
<dbReference type="GO" id="GO:0003723">
    <property type="term" value="F:RNA binding"/>
    <property type="evidence" value="ECO:0007669"/>
    <property type="project" value="UniProtKB-KW"/>
</dbReference>
<dbReference type="OrthoDB" id="2392202at2759"/>
<feature type="region of interest" description="Disordered" evidence="2">
    <location>
        <begin position="76"/>
        <end position="98"/>
    </location>
</feature>
<sequence>MASLKRKRDLSDGEDMVLEAQYVLNRILEKGSALPPKAVHHARAALNALDHQPEQAAPITGDEPELLEMRQWLSNGPKFSTEEGEDAPQAGELPPLPHPPLTPAWEDCVFRHNSKARDDVHPLLQHYDRLELYGDALLQTFATEIIMRSTPNLPTGRQAFIREKLVQNKTLAEYSVAYGFHKKLKMSSTNATEEKRIKIMGDMFEAYVAAYMVANEDAWTEMENWLAKLWQPKFAEICKTVFKHPALKHPPKVELAKICNSKGISVFYEEEAARTSWNGNLVTTMSAYLTGHGYERLWLGTGEGLNKTDAGQNAALNALRNNKDLLVEVNKKKRETDTLNAGKKAENKRRESVKALDEDAE</sequence>
<keyword evidence="5" id="KW-1185">Reference proteome</keyword>
<dbReference type="PANTHER" id="PTHR11207">
    <property type="entry name" value="RIBONUCLEASE III"/>
    <property type="match status" value="1"/>
</dbReference>
<evidence type="ECO:0000313" key="4">
    <source>
        <dbReference type="EMBL" id="KAF2457002.1"/>
    </source>
</evidence>
<dbReference type="InterPro" id="IPR000999">
    <property type="entry name" value="RNase_III_dom"/>
</dbReference>
<dbReference type="PANTHER" id="PTHR11207:SF0">
    <property type="entry name" value="RIBONUCLEASE 3"/>
    <property type="match status" value="1"/>
</dbReference>
<reference evidence="4" key="1">
    <citation type="journal article" date="2020" name="Stud. Mycol.">
        <title>101 Dothideomycetes genomes: a test case for predicting lifestyles and emergence of pathogens.</title>
        <authorList>
            <person name="Haridas S."/>
            <person name="Albert R."/>
            <person name="Binder M."/>
            <person name="Bloem J."/>
            <person name="Labutti K."/>
            <person name="Salamov A."/>
            <person name="Andreopoulos B."/>
            <person name="Baker S."/>
            <person name="Barry K."/>
            <person name="Bills G."/>
            <person name="Bluhm B."/>
            <person name="Cannon C."/>
            <person name="Castanera R."/>
            <person name="Culley D."/>
            <person name="Daum C."/>
            <person name="Ezra D."/>
            <person name="Gonzalez J."/>
            <person name="Henrissat B."/>
            <person name="Kuo A."/>
            <person name="Liang C."/>
            <person name="Lipzen A."/>
            <person name="Lutzoni F."/>
            <person name="Magnuson J."/>
            <person name="Mondo S."/>
            <person name="Nolan M."/>
            <person name="Ohm R."/>
            <person name="Pangilinan J."/>
            <person name="Park H.-J."/>
            <person name="Ramirez L."/>
            <person name="Alfaro M."/>
            <person name="Sun H."/>
            <person name="Tritt A."/>
            <person name="Yoshinaga Y."/>
            <person name="Zwiers L.-H."/>
            <person name="Turgeon B."/>
            <person name="Goodwin S."/>
            <person name="Spatafora J."/>
            <person name="Crous P."/>
            <person name="Grigoriev I."/>
        </authorList>
    </citation>
    <scope>NUCLEOTIDE SEQUENCE</scope>
    <source>
        <strain evidence="4">ATCC 16933</strain>
    </source>
</reference>
<organism evidence="4 5">
    <name type="scientific">Lineolata rhizophorae</name>
    <dbReference type="NCBI Taxonomy" id="578093"/>
    <lineage>
        <taxon>Eukaryota</taxon>
        <taxon>Fungi</taxon>
        <taxon>Dikarya</taxon>
        <taxon>Ascomycota</taxon>
        <taxon>Pezizomycotina</taxon>
        <taxon>Dothideomycetes</taxon>
        <taxon>Dothideomycetes incertae sedis</taxon>
        <taxon>Lineolatales</taxon>
        <taxon>Lineolataceae</taxon>
        <taxon>Lineolata</taxon>
    </lineage>
</organism>
<keyword evidence="1" id="KW-0694">RNA-binding</keyword>
<gene>
    <name evidence="4" type="ORF">BDY21DRAFT_344625</name>
</gene>
<dbReference type="Gene3D" id="1.10.1520.10">
    <property type="entry name" value="Ribonuclease III domain"/>
    <property type="match status" value="1"/>
</dbReference>
<name>A0A6A6NZS7_9PEZI</name>
<dbReference type="CDD" id="cd00593">
    <property type="entry name" value="RIBOc"/>
    <property type="match status" value="1"/>
</dbReference>
<dbReference type="SUPFAM" id="SSF54768">
    <property type="entry name" value="dsRNA-binding domain-like"/>
    <property type="match status" value="1"/>
</dbReference>
<dbReference type="Gene3D" id="3.30.160.20">
    <property type="match status" value="1"/>
</dbReference>
<dbReference type="PROSITE" id="PS50142">
    <property type="entry name" value="RNASE_3_2"/>
    <property type="match status" value="1"/>
</dbReference>
<dbReference type="SUPFAM" id="SSF69065">
    <property type="entry name" value="RNase III domain-like"/>
    <property type="match status" value="1"/>
</dbReference>
<dbReference type="GO" id="GO:0005654">
    <property type="term" value="C:nucleoplasm"/>
    <property type="evidence" value="ECO:0007669"/>
    <property type="project" value="TreeGrafter"/>
</dbReference>
<evidence type="ECO:0000256" key="2">
    <source>
        <dbReference type="SAM" id="MobiDB-lite"/>
    </source>
</evidence>
<dbReference type="Proteomes" id="UP000799766">
    <property type="component" value="Unassembled WGS sequence"/>
</dbReference>
<feature type="region of interest" description="Disordered" evidence="2">
    <location>
        <begin position="335"/>
        <end position="361"/>
    </location>
</feature>
<dbReference type="InterPro" id="IPR036389">
    <property type="entry name" value="RNase_III_sf"/>
</dbReference>
<dbReference type="GO" id="GO:0006369">
    <property type="term" value="P:termination of RNA polymerase II transcription"/>
    <property type="evidence" value="ECO:0007669"/>
    <property type="project" value="TreeGrafter"/>
</dbReference>
<dbReference type="GO" id="GO:0034475">
    <property type="term" value="P:U4 snRNA 3'-end processing"/>
    <property type="evidence" value="ECO:0007669"/>
    <property type="project" value="TreeGrafter"/>
</dbReference>
<protein>
    <submittedName>
        <fullName evidence="4">Ribonuclease III domain-containing protein</fullName>
    </submittedName>
</protein>
<accession>A0A6A6NZS7</accession>
<dbReference type="SMART" id="SM00535">
    <property type="entry name" value="RIBOc"/>
    <property type="match status" value="1"/>
</dbReference>
<evidence type="ECO:0000259" key="3">
    <source>
        <dbReference type="PROSITE" id="PS50142"/>
    </source>
</evidence>
<dbReference type="Pfam" id="PF00636">
    <property type="entry name" value="Ribonuclease_3"/>
    <property type="match status" value="1"/>
</dbReference>
<evidence type="ECO:0000313" key="5">
    <source>
        <dbReference type="Proteomes" id="UP000799766"/>
    </source>
</evidence>